<gene>
    <name evidence="2" type="ORF">H8R27_04060</name>
</gene>
<keyword evidence="1" id="KW-0472">Membrane</keyword>
<evidence type="ECO:0000256" key="1">
    <source>
        <dbReference type="SAM" id="Phobius"/>
    </source>
</evidence>
<feature type="transmembrane region" description="Helical" evidence="1">
    <location>
        <begin position="134"/>
        <end position="155"/>
    </location>
</feature>
<feature type="transmembrane region" description="Helical" evidence="1">
    <location>
        <begin position="12"/>
        <end position="29"/>
    </location>
</feature>
<dbReference type="EMBL" id="JACRUN010000001">
    <property type="protein sequence ID" value="MBC5834052.1"/>
    <property type="molecule type" value="Genomic_DNA"/>
</dbReference>
<keyword evidence="1" id="KW-1133">Transmembrane helix</keyword>
<name>A0ABR7IWB2_9FLAO</name>
<evidence type="ECO:0000313" key="2">
    <source>
        <dbReference type="EMBL" id="MBC5834052.1"/>
    </source>
</evidence>
<dbReference type="RefSeq" id="WP_166125268.1">
    <property type="nucleotide sequence ID" value="NZ_JAANOQ010000001.1"/>
</dbReference>
<accession>A0ABR7IWB2</accession>
<dbReference type="SUPFAM" id="SSF103473">
    <property type="entry name" value="MFS general substrate transporter"/>
    <property type="match status" value="1"/>
</dbReference>
<feature type="transmembrane region" description="Helical" evidence="1">
    <location>
        <begin position="41"/>
        <end position="62"/>
    </location>
</feature>
<feature type="transmembrane region" description="Helical" evidence="1">
    <location>
        <begin position="289"/>
        <end position="311"/>
    </location>
</feature>
<dbReference type="InterPro" id="IPR036259">
    <property type="entry name" value="MFS_trans_sf"/>
</dbReference>
<comment type="caution">
    <text evidence="2">The sequence shown here is derived from an EMBL/GenBank/DDBJ whole genome shotgun (WGS) entry which is preliminary data.</text>
</comment>
<dbReference type="InterPro" id="IPR043745">
    <property type="entry name" value="DUF5690"/>
</dbReference>
<feature type="transmembrane region" description="Helical" evidence="1">
    <location>
        <begin position="260"/>
        <end position="282"/>
    </location>
</feature>
<reference evidence="2 3" key="1">
    <citation type="submission" date="2020-08" db="EMBL/GenBank/DDBJ databases">
        <title>Description of novel Flavobacterium F-408 isolate.</title>
        <authorList>
            <person name="Saticioglu I.B."/>
            <person name="Duman M."/>
            <person name="Altun S."/>
        </authorList>
    </citation>
    <scope>NUCLEOTIDE SEQUENCE [LARGE SCALE GENOMIC DNA]</scope>
    <source>
        <strain evidence="2 3">F-408</strain>
    </source>
</reference>
<protein>
    <recommendedName>
        <fullName evidence="4">MFS transporter</fullName>
    </recommendedName>
</protein>
<keyword evidence="1" id="KW-0812">Transmembrane</keyword>
<dbReference type="Pfam" id="PF18943">
    <property type="entry name" value="DUF5690"/>
    <property type="match status" value="1"/>
</dbReference>
<keyword evidence="3" id="KW-1185">Reference proteome</keyword>
<sequence length="430" mass="49353">MKILKNNKNYIIPKAAFAAFGVYFCMYAFRKPFTVATFEGISYFGIDYKVLLIIAQVFGYFISKFLGIKIISELNETKRLRYLIAFILLAELFLFCFAVVPKPYNILFMFLNGLPLGMIWGIVFSYIEGRKATEILGLILCSSFVVSSGFVKSVGKFMLDVFQVDELWMPFLTGLLFLLPLLYFGRLLERLPKPTDDDIACKSERLPLGRKGRRKLLQTFSLPLVFLSIVYVSLTVVRDFRDNFAREIWDALGYENSSSIYTFSEIPIAITVLILLSSLIAIKNNQKAFVYYHYMIVLGLLAVGLSTFAFINHYMSPFNWMMLSGIGMYLCYIPFNGIFFDRMIATFKIKGNVGFLIYFIDSIGYLGSIAVLLYKNFGTQSESWLNFYLKLNFVLVVIGVSSILFALFFFQKIKNKNKIKTNLKMNIVKI</sequence>
<evidence type="ECO:0008006" key="4">
    <source>
        <dbReference type="Google" id="ProtNLM"/>
    </source>
</evidence>
<evidence type="ECO:0000313" key="3">
    <source>
        <dbReference type="Proteomes" id="UP000605990"/>
    </source>
</evidence>
<feature type="transmembrane region" description="Helical" evidence="1">
    <location>
        <begin position="167"/>
        <end position="184"/>
    </location>
</feature>
<feature type="transmembrane region" description="Helical" evidence="1">
    <location>
        <begin position="220"/>
        <end position="240"/>
    </location>
</feature>
<feature type="transmembrane region" description="Helical" evidence="1">
    <location>
        <begin position="82"/>
        <end position="100"/>
    </location>
</feature>
<feature type="transmembrane region" description="Helical" evidence="1">
    <location>
        <begin position="317"/>
        <end position="335"/>
    </location>
</feature>
<dbReference type="Proteomes" id="UP000605990">
    <property type="component" value="Unassembled WGS sequence"/>
</dbReference>
<feature type="transmembrane region" description="Helical" evidence="1">
    <location>
        <begin position="106"/>
        <end position="127"/>
    </location>
</feature>
<proteinExistence type="predicted"/>
<feature type="transmembrane region" description="Helical" evidence="1">
    <location>
        <begin position="355"/>
        <end position="375"/>
    </location>
</feature>
<organism evidence="2 3">
    <name type="scientific">Flavobacterium bernardetii</name>
    <dbReference type="NCBI Taxonomy" id="2813823"/>
    <lineage>
        <taxon>Bacteria</taxon>
        <taxon>Pseudomonadati</taxon>
        <taxon>Bacteroidota</taxon>
        <taxon>Flavobacteriia</taxon>
        <taxon>Flavobacteriales</taxon>
        <taxon>Flavobacteriaceae</taxon>
        <taxon>Flavobacterium</taxon>
    </lineage>
</organism>
<feature type="transmembrane region" description="Helical" evidence="1">
    <location>
        <begin position="387"/>
        <end position="410"/>
    </location>
</feature>